<dbReference type="HOGENOM" id="CLU_707472_0_0_0"/>
<dbReference type="PROSITE" id="PS50005">
    <property type="entry name" value="TPR"/>
    <property type="match status" value="1"/>
</dbReference>
<accession>I2F2U6</accession>
<sequence precursor="true">MKSAFAVAIFLVSVSLIFALDNAELLLSKEYLIELQSLETQSVETKAILAIAVGLKYRETIQPNYKVWFSNLYEELKDKALPSEIEEGIKIVNELVSVSTVSALNMLYSTQNSDNLIKAISLRAFFYDWVDTRDPRSSEEIVKTAYELIELLPNQYFPYKALLEVYSSGSSIDKDRLMEIRERIFSEGLQDLLGDDLIESEFVSGLEELVLEDYSRLGTGEPVSMYYAAMAYMKMGESFDALEILNSIDLHRIPPRFASNASMVVGNYYLGNGDFEEAVKNYQDSLRFWPENSMAVRNLGMAYYLTKDRDYYDLARFYLQLSGYESFDDEVSSALKELRRRAIFELALVTIVPLAAIVVVGLFLLEYFSKKRKTSQERKAMKEDGGNNED</sequence>
<organism evidence="3 4">
    <name type="scientific">Mesotoga prima MesG1.Ag.4.2</name>
    <dbReference type="NCBI Taxonomy" id="660470"/>
    <lineage>
        <taxon>Bacteria</taxon>
        <taxon>Thermotogati</taxon>
        <taxon>Thermotogota</taxon>
        <taxon>Thermotogae</taxon>
        <taxon>Kosmotogales</taxon>
        <taxon>Kosmotogaceae</taxon>
        <taxon>Mesotoga</taxon>
    </lineage>
</organism>
<dbReference type="STRING" id="660470.Theba_0526"/>
<proteinExistence type="predicted"/>
<dbReference type="eggNOG" id="COG0457">
    <property type="taxonomic scope" value="Bacteria"/>
</dbReference>
<gene>
    <name evidence="3" type="ORF">Theba_0526</name>
</gene>
<protein>
    <submittedName>
        <fullName evidence="3">Uncharacterized protein</fullName>
    </submittedName>
</protein>
<keyword evidence="1" id="KW-0802">TPR repeat</keyword>
<feature type="repeat" description="TPR" evidence="1">
    <location>
        <begin position="259"/>
        <end position="292"/>
    </location>
</feature>
<dbReference type="InterPro" id="IPR011990">
    <property type="entry name" value="TPR-like_helical_dom_sf"/>
</dbReference>
<dbReference type="Proteomes" id="UP000002881">
    <property type="component" value="Chromosome"/>
</dbReference>
<name>I2F2U6_9BACT</name>
<dbReference type="RefSeq" id="WP_014730356.1">
    <property type="nucleotide sequence ID" value="NC_017934.1"/>
</dbReference>
<keyword evidence="2" id="KW-0812">Transmembrane</keyword>
<evidence type="ECO:0000256" key="1">
    <source>
        <dbReference type="PROSITE-ProRule" id="PRU00339"/>
    </source>
</evidence>
<dbReference type="Gene3D" id="1.25.40.10">
    <property type="entry name" value="Tetratricopeptide repeat domain"/>
    <property type="match status" value="1"/>
</dbReference>
<dbReference type="AlphaFoldDB" id="I2F2U6"/>
<dbReference type="SUPFAM" id="SSF48452">
    <property type="entry name" value="TPR-like"/>
    <property type="match status" value="1"/>
</dbReference>
<reference evidence="3 4" key="1">
    <citation type="journal article" date="2012" name="Genome Biol. Evol.">
        <title>Genome Sequence of the Mesophilic Thermotogales Bacterium Mesotoga prima MesG1.Ag.4.2 Reveals the Largest Thermotogales Genome To Date.</title>
        <authorList>
            <person name="Zhaxybayeva O."/>
            <person name="Swithers K.S."/>
            <person name="Foght J."/>
            <person name="Green A.G."/>
            <person name="Bruce D."/>
            <person name="Detter C."/>
            <person name="Han S."/>
            <person name="Teshima H."/>
            <person name="Han J."/>
            <person name="Woyke T."/>
            <person name="Pitluck S."/>
            <person name="Nolan M."/>
            <person name="Ivanova N."/>
            <person name="Pati A."/>
            <person name="Land M.L."/>
            <person name="Dlutek M."/>
            <person name="Doolittle W.F."/>
            <person name="Noll K.M."/>
            <person name="Nesbo C.L."/>
        </authorList>
    </citation>
    <scope>NUCLEOTIDE SEQUENCE [LARGE SCALE GENOMIC DNA]</scope>
    <source>
        <strain evidence="4">mesG1.Ag.4.2</strain>
    </source>
</reference>
<feature type="transmembrane region" description="Helical" evidence="2">
    <location>
        <begin position="346"/>
        <end position="368"/>
    </location>
</feature>
<evidence type="ECO:0000313" key="3">
    <source>
        <dbReference type="EMBL" id="AFK06249.1"/>
    </source>
</evidence>
<evidence type="ECO:0000313" key="4">
    <source>
        <dbReference type="Proteomes" id="UP000002881"/>
    </source>
</evidence>
<keyword evidence="2" id="KW-1133">Transmembrane helix</keyword>
<dbReference type="EMBL" id="CP003532">
    <property type="protein sequence ID" value="AFK06249.1"/>
    <property type="molecule type" value="Genomic_DNA"/>
</dbReference>
<keyword evidence="2" id="KW-0472">Membrane</keyword>
<dbReference type="InterPro" id="IPR019734">
    <property type="entry name" value="TPR_rpt"/>
</dbReference>
<dbReference type="KEGG" id="mpg:Theba_0526"/>
<keyword evidence="4" id="KW-1185">Reference proteome</keyword>
<dbReference type="GeneID" id="87106376"/>
<evidence type="ECO:0000256" key="2">
    <source>
        <dbReference type="SAM" id="Phobius"/>
    </source>
</evidence>